<reference evidence="2 3" key="2">
    <citation type="submission" date="2013-04" db="EMBL/GenBank/DDBJ databases">
        <title>The Genome Sequence of Bilophila wadsworthia 3_1_6.</title>
        <authorList>
            <consortium name="The Broad Institute Genomics Platform"/>
            <person name="Earl A."/>
            <person name="Ward D."/>
            <person name="Feldgarden M."/>
            <person name="Gevers D."/>
            <person name="Sibley C."/>
            <person name="Strauss J."/>
            <person name="Allen-Vercoe E."/>
            <person name="Walker B."/>
            <person name="Young S."/>
            <person name="Zeng Q."/>
            <person name="Gargeya S."/>
            <person name="Fitzgerald M."/>
            <person name="Haas B."/>
            <person name="Abouelleil A."/>
            <person name="Allen A.W."/>
            <person name="Alvarado L."/>
            <person name="Arachchi H.M."/>
            <person name="Berlin A.M."/>
            <person name="Chapman S.B."/>
            <person name="Gainer-Dewar J."/>
            <person name="Goldberg J."/>
            <person name="Griggs A."/>
            <person name="Gujja S."/>
            <person name="Hansen M."/>
            <person name="Howarth C."/>
            <person name="Imamovic A."/>
            <person name="Ireland A."/>
            <person name="Larimer J."/>
            <person name="McCowan C."/>
            <person name="Murphy C."/>
            <person name="Pearson M."/>
            <person name="Poon T.W."/>
            <person name="Priest M."/>
            <person name="Roberts A."/>
            <person name="Saif S."/>
            <person name="Shea T."/>
            <person name="Sisk P."/>
            <person name="Sykes S."/>
            <person name="Wortman J."/>
            <person name="Nusbaum C."/>
            <person name="Birren B."/>
        </authorList>
    </citation>
    <scope>NUCLEOTIDE SEQUENCE [LARGE SCALE GENOMIC DNA]</scope>
    <source>
        <strain evidence="2 3">3_1_6</strain>
    </source>
</reference>
<gene>
    <name evidence="2" type="ORF">HMPREF0179_03600</name>
</gene>
<name>E5YBM6_BILW3</name>
<protein>
    <submittedName>
        <fullName evidence="2">Uncharacterized protein</fullName>
    </submittedName>
</protein>
<evidence type="ECO:0000256" key="1">
    <source>
        <dbReference type="SAM" id="MobiDB-lite"/>
    </source>
</evidence>
<dbReference type="STRING" id="563192.HMPREF0179_03600"/>
<organism evidence="2 3">
    <name type="scientific">Bilophila wadsworthia (strain 3_1_6)</name>
    <dbReference type="NCBI Taxonomy" id="563192"/>
    <lineage>
        <taxon>Bacteria</taxon>
        <taxon>Pseudomonadati</taxon>
        <taxon>Thermodesulfobacteriota</taxon>
        <taxon>Desulfovibrionia</taxon>
        <taxon>Desulfovibrionales</taxon>
        <taxon>Desulfovibrionaceae</taxon>
        <taxon>Bilophila</taxon>
    </lineage>
</organism>
<evidence type="ECO:0000313" key="2">
    <source>
        <dbReference type="EMBL" id="EFV42607.1"/>
    </source>
</evidence>
<dbReference type="OrthoDB" id="10005905at2"/>
<sequence length="99" mass="10883">MPYRSLALTPRVRSGEHPVGIDPTSLLLIERAQARYYDVDPARMPASLSGREMQDCAFVDVELLRATIESLGGSIESISNPNGSGMAYPPRLLPDHKEM</sequence>
<proteinExistence type="predicted"/>
<dbReference type="Proteomes" id="UP000006034">
    <property type="component" value="Unassembled WGS sequence"/>
</dbReference>
<accession>E5YBM6</accession>
<evidence type="ECO:0000313" key="3">
    <source>
        <dbReference type="Proteomes" id="UP000006034"/>
    </source>
</evidence>
<feature type="region of interest" description="Disordered" evidence="1">
    <location>
        <begin position="74"/>
        <end position="99"/>
    </location>
</feature>
<keyword evidence="3" id="KW-1185">Reference proteome</keyword>
<comment type="caution">
    <text evidence="2">The sequence shown here is derived from an EMBL/GenBank/DDBJ whole genome shotgun (WGS) entry which is preliminary data.</text>
</comment>
<dbReference type="HOGENOM" id="CLU_2314720_0_0_7"/>
<dbReference type="eggNOG" id="ENOG50314TN">
    <property type="taxonomic scope" value="Bacteria"/>
</dbReference>
<reference evidence="2 3" key="1">
    <citation type="submission" date="2010-10" db="EMBL/GenBank/DDBJ databases">
        <authorList>
            <consortium name="The Broad Institute Genome Sequencing Platform"/>
            <person name="Ward D."/>
            <person name="Earl A."/>
            <person name="Feldgarden M."/>
            <person name="Young S.K."/>
            <person name="Gargeya S."/>
            <person name="Zeng Q."/>
            <person name="Alvarado L."/>
            <person name="Berlin A."/>
            <person name="Bochicchio J."/>
            <person name="Chapman S.B."/>
            <person name="Chen Z."/>
            <person name="Freedman E."/>
            <person name="Gellesch M."/>
            <person name="Goldberg J."/>
            <person name="Griggs A."/>
            <person name="Gujja S."/>
            <person name="Heilman E."/>
            <person name="Heiman D."/>
            <person name="Howarth C."/>
            <person name="Mehta T."/>
            <person name="Neiman D."/>
            <person name="Pearson M."/>
            <person name="Roberts A."/>
            <person name="Saif S."/>
            <person name="Shea T."/>
            <person name="Shenoy N."/>
            <person name="Sisk P."/>
            <person name="Stolte C."/>
            <person name="Sykes S."/>
            <person name="White J."/>
            <person name="Yandava C."/>
            <person name="Allen-Vercoe E."/>
            <person name="Sibley C."/>
            <person name="Ambrose C.E."/>
            <person name="Strauss J."/>
            <person name="Daigneault M."/>
            <person name="Haas B."/>
            <person name="Nusbaum C."/>
            <person name="Birren B."/>
        </authorList>
    </citation>
    <scope>NUCLEOTIDE SEQUENCE [LARGE SCALE GENOMIC DNA]</scope>
    <source>
        <strain evidence="2 3">3_1_6</strain>
    </source>
</reference>
<dbReference type="AlphaFoldDB" id="E5YBM6"/>
<dbReference type="EMBL" id="ADCP02000001">
    <property type="protein sequence ID" value="EFV42607.1"/>
    <property type="molecule type" value="Genomic_DNA"/>
</dbReference>